<keyword evidence="9" id="KW-0675">Receptor</keyword>
<dbReference type="GO" id="GO:0016301">
    <property type="term" value="F:kinase activity"/>
    <property type="evidence" value="ECO:0007669"/>
    <property type="project" value="UniProtKB-KW"/>
</dbReference>
<keyword evidence="5" id="KW-0472">Membrane</keyword>
<organism evidence="9 10">
    <name type="scientific">Canna indica</name>
    <name type="common">Indian-shot</name>
    <dbReference type="NCBI Taxonomy" id="4628"/>
    <lineage>
        <taxon>Eukaryota</taxon>
        <taxon>Viridiplantae</taxon>
        <taxon>Streptophyta</taxon>
        <taxon>Embryophyta</taxon>
        <taxon>Tracheophyta</taxon>
        <taxon>Spermatophyta</taxon>
        <taxon>Magnoliopsida</taxon>
        <taxon>Liliopsida</taxon>
        <taxon>Zingiberales</taxon>
        <taxon>Cannaceae</taxon>
        <taxon>Canna</taxon>
    </lineage>
</organism>
<proteinExistence type="predicted"/>
<evidence type="ECO:0000313" key="10">
    <source>
        <dbReference type="Proteomes" id="UP001327560"/>
    </source>
</evidence>
<dbReference type="InterPro" id="IPR036426">
    <property type="entry name" value="Bulb-type_lectin_dom_sf"/>
</dbReference>
<dbReference type="Proteomes" id="UP001327560">
    <property type="component" value="Chromosome 5"/>
</dbReference>
<evidence type="ECO:0000259" key="8">
    <source>
        <dbReference type="PROSITE" id="PS50948"/>
    </source>
</evidence>
<feature type="signal peptide" evidence="7">
    <location>
        <begin position="1"/>
        <end position="26"/>
    </location>
</feature>
<gene>
    <name evidence="9" type="ORF">Cni_G15684</name>
</gene>
<keyword evidence="3 7" id="KW-0732">Signal</keyword>
<accession>A0AAQ3KE24</accession>
<dbReference type="GO" id="GO:0048544">
    <property type="term" value="P:recognition of pollen"/>
    <property type="evidence" value="ECO:0007669"/>
    <property type="project" value="InterPro"/>
</dbReference>
<dbReference type="GO" id="GO:0016020">
    <property type="term" value="C:membrane"/>
    <property type="evidence" value="ECO:0007669"/>
    <property type="project" value="UniProtKB-SubCell"/>
</dbReference>
<evidence type="ECO:0000256" key="7">
    <source>
        <dbReference type="SAM" id="SignalP"/>
    </source>
</evidence>
<dbReference type="EMBL" id="CP136894">
    <property type="protein sequence ID" value="WOL06948.1"/>
    <property type="molecule type" value="Genomic_DNA"/>
</dbReference>
<evidence type="ECO:0000256" key="2">
    <source>
        <dbReference type="ARBA" id="ARBA00022692"/>
    </source>
</evidence>
<dbReference type="AlphaFoldDB" id="A0AAQ3KE24"/>
<name>A0AAQ3KE24_9LILI</name>
<dbReference type="PROSITE" id="PS50948">
    <property type="entry name" value="PAN"/>
    <property type="match status" value="1"/>
</dbReference>
<dbReference type="Gene3D" id="2.90.10.10">
    <property type="entry name" value="Bulb-type lectin domain"/>
    <property type="match status" value="1"/>
</dbReference>
<keyword evidence="9" id="KW-0418">Kinase</keyword>
<keyword evidence="6" id="KW-1015">Disulfide bond</keyword>
<protein>
    <submittedName>
        <fullName evidence="9">Receptor protein kinase ZmPK1 isoform X3</fullName>
    </submittedName>
</protein>
<reference evidence="9 10" key="1">
    <citation type="submission" date="2023-10" db="EMBL/GenBank/DDBJ databases">
        <title>Chromosome-scale genome assembly provides insights into flower coloration mechanisms of Canna indica.</title>
        <authorList>
            <person name="Li C."/>
        </authorList>
    </citation>
    <scope>NUCLEOTIDE SEQUENCE [LARGE SCALE GENOMIC DNA]</scope>
    <source>
        <tissue evidence="9">Flower</tissue>
    </source>
</reference>
<dbReference type="GO" id="GO:0051707">
    <property type="term" value="P:response to other organism"/>
    <property type="evidence" value="ECO:0007669"/>
    <property type="project" value="UniProtKB-ARBA"/>
</dbReference>
<dbReference type="PANTHER" id="PTHR47974">
    <property type="entry name" value="OS07G0415500 PROTEIN"/>
    <property type="match status" value="1"/>
</dbReference>
<evidence type="ECO:0000256" key="6">
    <source>
        <dbReference type="ARBA" id="ARBA00023157"/>
    </source>
</evidence>
<keyword evidence="9" id="KW-0808">Transferase</keyword>
<comment type="subcellular location">
    <subcellularLocation>
        <location evidence="1">Membrane</location>
        <topology evidence="1">Single-pass membrane protein</topology>
    </subcellularLocation>
</comment>
<dbReference type="PANTHER" id="PTHR47974:SF4">
    <property type="entry name" value="RECEPTOR-LIKE SERINE_THREONINE-PROTEIN KINASE"/>
    <property type="match status" value="1"/>
</dbReference>
<evidence type="ECO:0000256" key="3">
    <source>
        <dbReference type="ARBA" id="ARBA00022729"/>
    </source>
</evidence>
<dbReference type="Pfam" id="PF01453">
    <property type="entry name" value="B_lectin"/>
    <property type="match status" value="1"/>
</dbReference>
<dbReference type="InterPro" id="IPR001480">
    <property type="entry name" value="Bulb-type_lectin_dom"/>
</dbReference>
<dbReference type="InterPro" id="IPR000858">
    <property type="entry name" value="S_locus_glycoprot_dom"/>
</dbReference>
<evidence type="ECO:0000256" key="1">
    <source>
        <dbReference type="ARBA" id="ARBA00004167"/>
    </source>
</evidence>
<keyword evidence="4" id="KW-1133">Transmembrane helix</keyword>
<evidence type="ECO:0000313" key="9">
    <source>
        <dbReference type="EMBL" id="WOL06948.1"/>
    </source>
</evidence>
<keyword evidence="10" id="KW-1185">Reference proteome</keyword>
<dbReference type="SUPFAM" id="SSF51110">
    <property type="entry name" value="alpha-D-mannose-specific plant lectins"/>
    <property type="match status" value="1"/>
</dbReference>
<dbReference type="InterPro" id="IPR003609">
    <property type="entry name" value="Pan_app"/>
</dbReference>
<dbReference type="Pfam" id="PF00954">
    <property type="entry name" value="S_locus_glycop"/>
    <property type="match status" value="1"/>
</dbReference>
<dbReference type="FunFam" id="2.90.10.10:FF:000015">
    <property type="entry name" value="Serine/threonine-protein kinase"/>
    <property type="match status" value="1"/>
</dbReference>
<feature type="domain" description="Apple" evidence="8">
    <location>
        <begin position="271"/>
        <end position="353"/>
    </location>
</feature>
<feature type="chain" id="PRO_5042909363" evidence="7">
    <location>
        <begin position="27"/>
        <end position="357"/>
    </location>
</feature>
<sequence length="357" mass="40560">MWLLQGRFQCLHLLNLVLQLCKQDEGVVCQPRPSREWPLLESHHDQGRKLGAHRHRWRSRVEHQHELNPSRSVELLNSGNLVVKDGQGSVLWQSFGSPTDTLLPTQPITKNSMLVSGYYRFYFDNDNVLKLIYDGPEISSIYWPDPDKDVWNNLRTYYNSTRYGVLDEKGEFIASDRLAFNASDMGIGILRRLTLDNDGNLRLYSLNNSTGLWSVTWAALSNICLIHGLCGKNGICLYTESEACCSCPPNFEMADASDWRKGCKRNFNINCDKPDELTFMELPKTDFWGFDINVSNKVPLDSCKQLCVSDCNCLGIHYNCGTGKCYTKSLLFNGYNIRKLVGTTVPSSSERRSDSGQ</sequence>
<evidence type="ECO:0000256" key="5">
    <source>
        <dbReference type="ARBA" id="ARBA00023136"/>
    </source>
</evidence>
<keyword evidence="2" id="KW-0812">Transmembrane</keyword>
<evidence type="ECO:0000256" key="4">
    <source>
        <dbReference type="ARBA" id="ARBA00022989"/>
    </source>
</evidence>